<dbReference type="GO" id="GO:0003676">
    <property type="term" value="F:nucleic acid binding"/>
    <property type="evidence" value="ECO:0007669"/>
    <property type="project" value="InterPro"/>
</dbReference>
<gene>
    <name evidence="3" type="ORF">QYE76_055536</name>
</gene>
<dbReference type="SUPFAM" id="SSF53098">
    <property type="entry name" value="Ribonuclease H-like"/>
    <property type="match status" value="1"/>
</dbReference>
<feature type="domain" description="Integrase catalytic" evidence="2">
    <location>
        <begin position="489"/>
        <end position="655"/>
    </location>
</feature>
<dbReference type="Gene3D" id="1.10.340.70">
    <property type="match status" value="1"/>
</dbReference>
<sequence>MFPSPRINEVLPPVASAVVTSTTVAPTVGHGTSSLRATARPYSPVRRPVASGRMIATGNFFHIQPSTYRPASSPLKHAWMVPIGSINLFLLTATRPVTGEVYAEAEAALEDDAESAVVAPTANSTVASAATDSADTAPVADSADTIPAIKSIIAAIDADFTDIIATTSVAGSTAASPTARSIATASTKDSISLVSHPSDFEGGFEDDSILSLFGSDSDSDSVEAPRYRYPTAVFMAGGEGEIPVDAFTTPLPATATATEIEAHRAALEEQRKKELAERQKFRLEQDETEKSGSPESKTLTSRKEVGLLQIERRAEHLRHPQNRSKRLQPPPGVVLDILSHPSVRAPRELDIAEPPAPDSTLVALAVDSIDWTEPYISYLESQALPMDETKARAIVRRCKSFTIINNELYKRSVSGVFQRCVTTAEGRNILRDIHAGDCGHHAGARSIVAKAFRHGFYWPTAHEDAIALVRSCAGCQKYASQSHMPGSALKTIPLTWPFAVWGMDMVGKFKTAPGGYTHLLVAVDKFTKWVEAKPIKKCDGKTATKFLRELIYRYGYPHSIITDNGTNFAKGEMADFCEEKGIRLDLASVAHPESNGQAERANQSILHGLKPRLVVPLERAAGCWAEELSSVLWGIRTTPNRSTGFTPFFLVYGAEAVMPTDIAYDSPRVANYAEEDNERARQDDIDLLDEARDLALSRTAIYQQDLRRYHSRRVRSRSFQVGDLVLRLIQDKKGMHKLSPPWEGPFAVSRVLGNDSYYLIDVRKDDKGEPLTKEVERPWNINLLRRFYT</sequence>
<dbReference type="Proteomes" id="UP001231189">
    <property type="component" value="Unassembled WGS sequence"/>
</dbReference>
<feature type="region of interest" description="Disordered" evidence="1">
    <location>
        <begin position="270"/>
        <end position="304"/>
    </location>
</feature>
<dbReference type="AlphaFoldDB" id="A0AAD8SZW6"/>
<dbReference type="Pfam" id="PF00665">
    <property type="entry name" value="rve"/>
    <property type="match status" value="1"/>
</dbReference>
<dbReference type="InterPro" id="IPR001584">
    <property type="entry name" value="Integrase_cat-core"/>
</dbReference>
<name>A0AAD8SZW6_LOLMU</name>
<evidence type="ECO:0000313" key="3">
    <source>
        <dbReference type="EMBL" id="KAK1667377.1"/>
    </source>
</evidence>
<dbReference type="EMBL" id="JAUUTY010000003">
    <property type="protein sequence ID" value="KAK1667377.1"/>
    <property type="molecule type" value="Genomic_DNA"/>
</dbReference>
<protein>
    <recommendedName>
        <fullName evidence="2">Integrase catalytic domain-containing protein</fullName>
    </recommendedName>
</protein>
<dbReference type="PROSITE" id="PS50994">
    <property type="entry name" value="INTEGRASE"/>
    <property type="match status" value="1"/>
</dbReference>
<evidence type="ECO:0000256" key="1">
    <source>
        <dbReference type="SAM" id="MobiDB-lite"/>
    </source>
</evidence>
<dbReference type="GO" id="GO:0015074">
    <property type="term" value="P:DNA integration"/>
    <property type="evidence" value="ECO:0007669"/>
    <property type="project" value="InterPro"/>
</dbReference>
<comment type="caution">
    <text evidence="3">The sequence shown here is derived from an EMBL/GenBank/DDBJ whole genome shotgun (WGS) entry which is preliminary data.</text>
</comment>
<proteinExistence type="predicted"/>
<dbReference type="Gene3D" id="3.30.420.10">
    <property type="entry name" value="Ribonuclease H-like superfamily/Ribonuclease H"/>
    <property type="match status" value="1"/>
</dbReference>
<dbReference type="InterPro" id="IPR041588">
    <property type="entry name" value="Integrase_H2C2"/>
</dbReference>
<reference evidence="3" key="1">
    <citation type="submission" date="2023-07" db="EMBL/GenBank/DDBJ databases">
        <title>A chromosome-level genome assembly of Lolium multiflorum.</title>
        <authorList>
            <person name="Chen Y."/>
            <person name="Copetti D."/>
            <person name="Kolliker R."/>
            <person name="Studer B."/>
        </authorList>
    </citation>
    <scope>NUCLEOTIDE SEQUENCE</scope>
    <source>
        <strain evidence="3">02402/16</strain>
        <tissue evidence="3">Leaf</tissue>
    </source>
</reference>
<evidence type="ECO:0000313" key="4">
    <source>
        <dbReference type="Proteomes" id="UP001231189"/>
    </source>
</evidence>
<accession>A0AAD8SZW6</accession>
<dbReference type="PANTHER" id="PTHR48475">
    <property type="entry name" value="RIBONUCLEASE H"/>
    <property type="match status" value="1"/>
</dbReference>
<evidence type="ECO:0000259" key="2">
    <source>
        <dbReference type="PROSITE" id="PS50994"/>
    </source>
</evidence>
<feature type="compositionally biased region" description="Basic and acidic residues" evidence="1">
    <location>
        <begin position="270"/>
        <end position="292"/>
    </location>
</feature>
<dbReference type="InterPro" id="IPR012337">
    <property type="entry name" value="RNaseH-like_sf"/>
</dbReference>
<organism evidence="3 4">
    <name type="scientific">Lolium multiflorum</name>
    <name type="common">Italian ryegrass</name>
    <name type="synonym">Lolium perenne subsp. multiflorum</name>
    <dbReference type="NCBI Taxonomy" id="4521"/>
    <lineage>
        <taxon>Eukaryota</taxon>
        <taxon>Viridiplantae</taxon>
        <taxon>Streptophyta</taxon>
        <taxon>Embryophyta</taxon>
        <taxon>Tracheophyta</taxon>
        <taxon>Spermatophyta</taxon>
        <taxon>Magnoliopsida</taxon>
        <taxon>Liliopsida</taxon>
        <taxon>Poales</taxon>
        <taxon>Poaceae</taxon>
        <taxon>BOP clade</taxon>
        <taxon>Pooideae</taxon>
        <taxon>Poodae</taxon>
        <taxon>Poeae</taxon>
        <taxon>Poeae Chloroplast Group 2 (Poeae type)</taxon>
        <taxon>Loliodinae</taxon>
        <taxon>Loliinae</taxon>
        <taxon>Lolium</taxon>
    </lineage>
</organism>
<dbReference type="InterPro" id="IPR036397">
    <property type="entry name" value="RNaseH_sf"/>
</dbReference>
<dbReference type="PANTHER" id="PTHR48475:SF2">
    <property type="entry name" value="RIBONUCLEASE H"/>
    <property type="match status" value="1"/>
</dbReference>
<keyword evidence="4" id="KW-1185">Reference proteome</keyword>
<dbReference type="Pfam" id="PF17921">
    <property type="entry name" value="Integrase_H2C2"/>
    <property type="match status" value="1"/>
</dbReference>